<dbReference type="VEuPathDB" id="VectorBase:BGLB005802"/>
<name>A0A2C9JPH0_BIOGL</name>
<dbReference type="Proteomes" id="UP000076420">
    <property type="component" value="Unassembled WGS sequence"/>
</dbReference>
<protein>
    <recommendedName>
        <fullName evidence="1">Calponin-homology (CH) domain-containing protein</fullName>
    </recommendedName>
</protein>
<dbReference type="KEGG" id="bgt:106062331"/>
<dbReference type="Pfam" id="PF00307">
    <property type="entry name" value="CH"/>
    <property type="match status" value="1"/>
</dbReference>
<accession>A0A2C9JPH0</accession>
<dbReference type="InterPro" id="IPR001715">
    <property type="entry name" value="CH_dom"/>
</dbReference>
<proteinExistence type="predicted"/>
<reference evidence="2" key="1">
    <citation type="submission" date="2020-05" db="UniProtKB">
        <authorList>
            <consortium name="EnsemblMetazoa"/>
        </authorList>
    </citation>
    <scope>IDENTIFICATION</scope>
    <source>
        <strain evidence="2">BB02</strain>
    </source>
</reference>
<dbReference type="PANTHER" id="PTHR23167:SF88">
    <property type="entry name" value="CALPONIN-HOMOLOGY (CH) DOMAIN-CONTAINING PROTEIN"/>
    <property type="match status" value="1"/>
</dbReference>
<evidence type="ECO:0000259" key="1">
    <source>
        <dbReference type="PROSITE" id="PS50021"/>
    </source>
</evidence>
<dbReference type="Gene3D" id="1.10.418.10">
    <property type="entry name" value="Calponin-like domain"/>
    <property type="match status" value="1"/>
</dbReference>
<sequence>MAAFKQMDNANAPAGGAKANALVSVSLAKKAASSMKKNIITIKQELMSFCQANTEEYEGVEITNFSSSWNNGLAFCALIHHFFPNAFDFNSLEASKRRYNFTLAFDTAE</sequence>
<organism evidence="2 3">
    <name type="scientific">Biomphalaria glabrata</name>
    <name type="common">Bloodfluke planorb</name>
    <name type="synonym">Freshwater snail</name>
    <dbReference type="NCBI Taxonomy" id="6526"/>
    <lineage>
        <taxon>Eukaryota</taxon>
        <taxon>Metazoa</taxon>
        <taxon>Spiralia</taxon>
        <taxon>Lophotrochozoa</taxon>
        <taxon>Mollusca</taxon>
        <taxon>Gastropoda</taxon>
        <taxon>Heterobranchia</taxon>
        <taxon>Euthyneura</taxon>
        <taxon>Panpulmonata</taxon>
        <taxon>Hygrophila</taxon>
        <taxon>Lymnaeoidea</taxon>
        <taxon>Planorbidae</taxon>
        <taxon>Biomphalaria</taxon>
    </lineage>
</organism>
<dbReference type="STRING" id="6526.A0A2C9JPH0"/>
<dbReference type="VEuPathDB" id="VectorBase:BGLAX_028898"/>
<dbReference type="AlphaFoldDB" id="A0A2C9JPH0"/>
<dbReference type="SUPFAM" id="SSF47576">
    <property type="entry name" value="Calponin-homology domain, CH-domain"/>
    <property type="match status" value="1"/>
</dbReference>
<evidence type="ECO:0000313" key="3">
    <source>
        <dbReference type="Proteomes" id="UP000076420"/>
    </source>
</evidence>
<dbReference type="InterPro" id="IPR036872">
    <property type="entry name" value="CH_dom_sf"/>
</dbReference>
<dbReference type="InterPro" id="IPR050540">
    <property type="entry name" value="F-actin_Monoox_Mical"/>
</dbReference>
<dbReference type="EnsemblMetazoa" id="BGLB005802-RC">
    <property type="protein sequence ID" value="BGLB005802-PC"/>
    <property type="gene ID" value="BGLB005802"/>
</dbReference>
<evidence type="ECO:0000313" key="2">
    <source>
        <dbReference type="EnsemblMetazoa" id="BGLB005802-PC"/>
    </source>
</evidence>
<dbReference type="FunFam" id="1.10.418.10:FF:000149">
    <property type="entry name" value="Smoothelin-like 1"/>
    <property type="match status" value="1"/>
</dbReference>
<dbReference type="PROSITE" id="PS50021">
    <property type="entry name" value="CH"/>
    <property type="match status" value="1"/>
</dbReference>
<feature type="domain" description="Calponin-homology (CH)" evidence="1">
    <location>
        <begin position="40"/>
        <end position="109"/>
    </location>
</feature>
<gene>
    <name evidence="2" type="primary">106062331</name>
</gene>
<dbReference type="PANTHER" id="PTHR23167">
    <property type="entry name" value="CALPONIN HOMOLOGY DOMAIN-CONTAINING PROTEIN DDB_G0272472-RELATED"/>
    <property type="match status" value="1"/>
</dbReference>